<organism evidence="1 2">
    <name type="scientific">Kibdelosporangium banguiense</name>
    <dbReference type="NCBI Taxonomy" id="1365924"/>
    <lineage>
        <taxon>Bacteria</taxon>
        <taxon>Bacillati</taxon>
        <taxon>Actinomycetota</taxon>
        <taxon>Actinomycetes</taxon>
        <taxon>Pseudonocardiales</taxon>
        <taxon>Pseudonocardiaceae</taxon>
        <taxon>Kibdelosporangium</taxon>
    </lineage>
</organism>
<accession>A0ABS4TZU9</accession>
<evidence type="ECO:0000313" key="2">
    <source>
        <dbReference type="Proteomes" id="UP001519332"/>
    </source>
</evidence>
<evidence type="ECO:0000313" key="1">
    <source>
        <dbReference type="EMBL" id="MBP2329920.1"/>
    </source>
</evidence>
<dbReference type="EMBL" id="JAGINW010000001">
    <property type="protein sequence ID" value="MBP2329920.1"/>
    <property type="molecule type" value="Genomic_DNA"/>
</dbReference>
<dbReference type="PANTHER" id="PTHR38009">
    <property type="entry name" value="CONSERVED HYPOTHETICAL PHAGE TAIL PROTEIN"/>
    <property type="match status" value="1"/>
</dbReference>
<sequence length="146" mass="16390">MAGTVTVTSGFMLEIDKVQIASFKSVSGLKNEIEAIEYKSSTAQGKLEIKYHPGASKWGDVTLERNYDGTSNLYDWFYNLTQNFNPDTDKVTGAIYANDKNNTETMRWEFEGAWPSSYEGPELSVDKNEVATEKVTIKIEGLKKVK</sequence>
<dbReference type="InterPro" id="IPR010667">
    <property type="entry name" value="Phage_T4_Gp19"/>
</dbReference>
<dbReference type="Proteomes" id="UP001519332">
    <property type="component" value="Unassembled WGS sequence"/>
</dbReference>
<dbReference type="InterPro" id="IPR011747">
    <property type="entry name" value="CHP02241"/>
</dbReference>
<proteinExistence type="predicted"/>
<gene>
    <name evidence="1" type="ORF">JOF56_010305</name>
</gene>
<dbReference type="RefSeq" id="WP_209646610.1">
    <property type="nucleotide sequence ID" value="NZ_JAGINW010000001.1"/>
</dbReference>
<keyword evidence="2" id="KW-1185">Reference proteome</keyword>
<comment type="caution">
    <text evidence="1">The sequence shown here is derived from an EMBL/GenBank/DDBJ whole genome shotgun (WGS) entry which is preliminary data.</text>
</comment>
<dbReference type="PANTHER" id="PTHR38009:SF1">
    <property type="entry name" value="CONSERVED HYPOTHETICAL PHAGE TAIL PROTEIN"/>
    <property type="match status" value="1"/>
</dbReference>
<protein>
    <submittedName>
        <fullName evidence="1">Phage tail-like protein</fullName>
    </submittedName>
</protein>
<reference evidence="1 2" key="1">
    <citation type="submission" date="2021-03" db="EMBL/GenBank/DDBJ databases">
        <title>Sequencing the genomes of 1000 actinobacteria strains.</title>
        <authorList>
            <person name="Klenk H.-P."/>
        </authorList>
    </citation>
    <scope>NUCLEOTIDE SEQUENCE [LARGE SCALE GENOMIC DNA]</scope>
    <source>
        <strain evidence="1 2">DSM 46670</strain>
    </source>
</reference>
<dbReference type="NCBIfam" id="TIGR02241">
    <property type="entry name" value="conserved hypothetical phage tail region protein"/>
    <property type="match status" value="1"/>
</dbReference>
<dbReference type="Pfam" id="PF06841">
    <property type="entry name" value="Phage_T4_gp19"/>
    <property type="match status" value="1"/>
</dbReference>
<name>A0ABS4TZU9_9PSEU</name>